<proteinExistence type="predicted"/>
<comment type="caution">
    <text evidence="1">The sequence shown here is derived from an EMBL/GenBank/DDBJ whole genome shotgun (WGS) entry which is preliminary data.</text>
</comment>
<evidence type="ECO:0000313" key="2">
    <source>
        <dbReference type="Proteomes" id="UP000729701"/>
    </source>
</evidence>
<dbReference type="AlphaFoldDB" id="A0A951QM46"/>
<dbReference type="Proteomes" id="UP000729701">
    <property type="component" value="Unassembled WGS sequence"/>
</dbReference>
<dbReference type="EMBL" id="JAHHGZ010000005">
    <property type="protein sequence ID" value="MBW4667045.1"/>
    <property type="molecule type" value="Genomic_DNA"/>
</dbReference>
<sequence>MMNNGNEKLVEQTVTYSLEMNGKLFLIENVPARVSVETGEQFFSPATVERLQQIMLNQEKPVRVIETPVYNFAA</sequence>
<gene>
    <name evidence="1" type="ORF">KME60_06250</name>
</gene>
<reference evidence="1" key="2">
    <citation type="journal article" date="2022" name="Microbiol. Resour. Announc.">
        <title>Metagenome Sequencing to Explore Phylogenomics of Terrestrial Cyanobacteria.</title>
        <authorList>
            <person name="Ward R.D."/>
            <person name="Stajich J.E."/>
            <person name="Johansen J.R."/>
            <person name="Huntemann M."/>
            <person name="Clum A."/>
            <person name="Foster B."/>
            <person name="Foster B."/>
            <person name="Roux S."/>
            <person name="Palaniappan K."/>
            <person name="Varghese N."/>
            <person name="Mukherjee S."/>
            <person name="Reddy T.B.K."/>
            <person name="Daum C."/>
            <person name="Copeland A."/>
            <person name="Chen I.A."/>
            <person name="Ivanova N.N."/>
            <person name="Kyrpides N.C."/>
            <person name="Shapiro N."/>
            <person name="Eloe-Fadrosh E.A."/>
            <person name="Pietrasiak N."/>
        </authorList>
    </citation>
    <scope>NUCLEOTIDE SEQUENCE</scope>
    <source>
        <strain evidence="1">GSE-NOS-MK-12-04C</strain>
    </source>
</reference>
<evidence type="ECO:0008006" key="3">
    <source>
        <dbReference type="Google" id="ProtNLM"/>
    </source>
</evidence>
<organism evidence="1 2">
    <name type="scientific">Cyanomargarita calcarea GSE-NOS-MK-12-04C</name>
    <dbReference type="NCBI Taxonomy" id="2839659"/>
    <lineage>
        <taxon>Bacteria</taxon>
        <taxon>Bacillati</taxon>
        <taxon>Cyanobacteriota</taxon>
        <taxon>Cyanophyceae</taxon>
        <taxon>Nostocales</taxon>
        <taxon>Cyanomargaritaceae</taxon>
        <taxon>Cyanomargarita</taxon>
    </lineage>
</organism>
<protein>
    <recommendedName>
        <fullName evidence="3">YgiT-type zinc finger protein</fullName>
    </recommendedName>
</protein>
<evidence type="ECO:0000313" key="1">
    <source>
        <dbReference type="EMBL" id="MBW4667045.1"/>
    </source>
</evidence>
<reference evidence="1" key="1">
    <citation type="submission" date="2021-05" db="EMBL/GenBank/DDBJ databases">
        <authorList>
            <person name="Pietrasiak N."/>
            <person name="Ward R."/>
            <person name="Stajich J.E."/>
            <person name="Kurbessoian T."/>
        </authorList>
    </citation>
    <scope>NUCLEOTIDE SEQUENCE</scope>
    <source>
        <strain evidence="1">GSE-NOS-MK-12-04C</strain>
    </source>
</reference>
<accession>A0A951QM46</accession>
<name>A0A951QM46_9CYAN</name>